<evidence type="ECO:0000256" key="1">
    <source>
        <dbReference type="SAM" id="MobiDB-lite"/>
    </source>
</evidence>
<dbReference type="EMBL" id="CP074132">
    <property type="protein sequence ID" value="QUX29302.1"/>
    <property type="molecule type" value="Genomic_DNA"/>
</dbReference>
<feature type="region of interest" description="Disordered" evidence="1">
    <location>
        <begin position="228"/>
        <end position="254"/>
    </location>
</feature>
<evidence type="ECO:0000313" key="3">
    <source>
        <dbReference type="EMBL" id="QUX29302.1"/>
    </source>
</evidence>
<sequence length="254" mass="27145">MAEVSARDGSWSFDGAAVWITPGRRSHKLRRALGVVSLPLPALAGVVLEPRRGGGTLRAHLRPGADPFTEVTRGLLARRGDPYQLRVGRSRVLVAEYFAETVTEELAALPPEGAPDRYLVGAPGAPVRSEAGDASVVFDGTHVYIRPNWKAEAAKRAAGPQQLALGDIAEVRWTSVAGGHDGSLRFVTADGRGDRTEPRYDPLSVHWSQWGRDYEGGTTAAVATAVAARLPHPSARRGELGGPARRALPEGEER</sequence>
<feature type="domain" description="DUF4429" evidence="2">
    <location>
        <begin position="137"/>
        <end position="226"/>
    </location>
</feature>
<dbReference type="Proteomes" id="UP000678016">
    <property type="component" value="Chromosome"/>
</dbReference>
<reference evidence="4" key="1">
    <citation type="submission" date="2021-05" db="EMBL/GenBank/DDBJ databases">
        <title>Direct Submission.</title>
        <authorList>
            <person name="Li K."/>
            <person name="Gao J."/>
        </authorList>
    </citation>
    <scope>NUCLEOTIDE SEQUENCE [LARGE SCALE GENOMIC DNA]</scope>
    <source>
        <strain evidence="4">HDS12</strain>
    </source>
</reference>
<dbReference type="Pfam" id="PF14472">
    <property type="entry name" value="DUF4429"/>
    <property type="match status" value="2"/>
</dbReference>
<protein>
    <submittedName>
        <fullName evidence="3">DUF4429 domain-containing protein</fullName>
    </submittedName>
</protein>
<evidence type="ECO:0000259" key="2">
    <source>
        <dbReference type="Pfam" id="PF14472"/>
    </source>
</evidence>
<organism evidence="3 4">
    <name type="scientific">Nocardiopsis akebiae</name>
    <dbReference type="NCBI Taxonomy" id="2831968"/>
    <lineage>
        <taxon>Bacteria</taxon>
        <taxon>Bacillati</taxon>
        <taxon>Actinomycetota</taxon>
        <taxon>Actinomycetes</taxon>
        <taxon>Streptosporangiales</taxon>
        <taxon>Nocardiopsidaceae</taxon>
        <taxon>Nocardiopsis</taxon>
    </lineage>
</organism>
<dbReference type="RefSeq" id="WP_212642173.1">
    <property type="nucleotide sequence ID" value="NZ_CP074132.1"/>
</dbReference>
<name>A0ABX8C786_9ACTN</name>
<accession>A0ABX8C786</accession>
<evidence type="ECO:0000313" key="4">
    <source>
        <dbReference type="Proteomes" id="UP000678016"/>
    </source>
</evidence>
<keyword evidence="4" id="KW-1185">Reference proteome</keyword>
<feature type="domain" description="DUF4429" evidence="2">
    <location>
        <begin position="11"/>
        <end position="103"/>
    </location>
</feature>
<proteinExistence type="predicted"/>
<dbReference type="InterPro" id="IPR027860">
    <property type="entry name" value="DUF4429"/>
</dbReference>
<gene>
    <name evidence="3" type="ORF">KGD83_01490</name>
</gene>